<organism evidence="1 2">
    <name type="scientific">Pyrenophora seminiperda CCB06</name>
    <dbReference type="NCBI Taxonomy" id="1302712"/>
    <lineage>
        <taxon>Eukaryota</taxon>
        <taxon>Fungi</taxon>
        <taxon>Dikarya</taxon>
        <taxon>Ascomycota</taxon>
        <taxon>Pezizomycotina</taxon>
        <taxon>Dothideomycetes</taxon>
        <taxon>Pleosporomycetidae</taxon>
        <taxon>Pleosporales</taxon>
        <taxon>Pleosporineae</taxon>
        <taxon>Pleosporaceae</taxon>
        <taxon>Pyrenophora</taxon>
    </lineage>
</organism>
<proteinExistence type="predicted"/>
<sequence>MIHFSVKARCSESLVLNSESCVWRSSNEKTMLSIARAILLEDTANDVIEILRREHESCGMSNGDEYLHHLVDTLNFSRILRIQIMDRSYLSDLDFLLVQSLDFQDPILLHPRFDNPRAKKVRVARDRMRIRIPVVEGAKESICICPRYRWIVGRRGWVQNDVYSKETIAKNPALLHGYQLHHLSETQLALLHVSPRRQTAKKIAWATHNCWETKE</sequence>
<dbReference type="Proteomes" id="UP000265663">
    <property type="component" value="Unassembled WGS sequence"/>
</dbReference>
<dbReference type="EMBL" id="KE747817">
    <property type="protein sequence ID" value="RMZ68714.1"/>
    <property type="molecule type" value="Genomic_DNA"/>
</dbReference>
<gene>
    <name evidence="1" type="ORF">GMOD_00002524</name>
</gene>
<reference evidence="1 2" key="1">
    <citation type="journal article" date="2014" name="PLoS ONE">
        <title>De novo Genome Assembly of the Fungal Plant Pathogen Pyrenophora semeniperda.</title>
        <authorList>
            <person name="Soliai M.M."/>
            <person name="Meyer S.E."/>
            <person name="Udall J.A."/>
            <person name="Elzinga D.E."/>
            <person name="Hermansen R.A."/>
            <person name="Bodily P.M."/>
            <person name="Hart A.A."/>
            <person name="Coleman C.E."/>
        </authorList>
    </citation>
    <scope>NUCLEOTIDE SEQUENCE [LARGE SCALE GENOMIC DNA]</scope>
    <source>
        <strain evidence="1 2">CCB06</strain>
        <tissue evidence="1">Mycelium</tissue>
    </source>
</reference>
<name>A0A3M7M2U8_9PLEO</name>
<evidence type="ECO:0000313" key="2">
    <source>
        <dbReference type="Proteomes" id="UP000265663"/>
    </source>
</evidence>
<dbReference type="AlphaFoldDB" id="A0A3M7M2U8"/>
<keyword evidence="2" id="KW-1185">Reference proteome</keyword>
<protein>
    <submittedName>
        <fullName evidence="1">Uncharacterized protein</fullName>
    </submittedName>
</protein>
<evidence type="ECO:0000313" key="1">
    <source>
        <dbReference type="EMBL" id="RMZ68714.1"/>
    </source>
</evidence>
<accession>A0A3M7M2U8</accession>